<evidence type="ECO:0000313" key="1">
    <source>
        <dbReference type="EMBL" id="KAJ9662355.1"/>
    </source>
</evidence>
<comment type="caution">
    <text evidence="1">The sequence shown here is derived from an EMBL/GenBank/DDBJ whole genome shotgun (WGS) entry which is preliminary data.</text>
</comment>
<name>A0ACC3AH14_9EURO</name>
<organism evidence="1 2">
    <name type="scientific">Neophaeococcomyces mojaviensis</name>
    <dbReference type="NCBI Taxonomy" id="3383035"/>
    <lineage>
        <taxon>Eukaryota</taxon>
        <taxon>Fungi</taxon>
        <taxon>Dikarya</taxon>
        <taxon>Ascomycota</taxon>
        <taxon>Pezizomycotina</taxon>
        <taxon>Eurotiomycetes</taxon>
        <taxon>Chaetothyriomycetidae</taxon>
        <taxon>Chaetothyriales</taxon>
        <taxon>Chaetothyriales incertae sedis</taxon>
        <taxon>Neophaeococcomyces</taxon>
    </lineage>
</organism>
<reference evidence="1" key="1">
    <citation type="submission" date="2022-10" db="EMBL/GenBank/DDBJ databases">
        <title>Culturing micro-colonial fungi from biological soil crusts in the Mojave desert and describing Neophaeococcomyces mojavensis, and introducing the new genera and species Taxawa tesnikishii.</title>
        <authorList>
            <person name="Kurbessoian T."/>
            <person name="Stajich J.E."/>
        </authorList>
    </citation>
    <scope>NUCLEOTIDE SEQUENCE</scope>
    <source>
        <strain evidence="1">JES_112</strain>
    </source>
</reference>
<accession>A0ACC3AH14</accession>
<evidence type="ECO:0000313" key="2">
    <source>
        <dbReference type="Proteomes" id="UP001172386"/>
    </source>
</evidence>
<dbReference type="Proteomes" id="UP001172386">
    <property type="component" value="Unassembled WGS sequence"/>
</dbReference>
<protein>
    <submittedName>
        <fullName evidence="1">Uncharacterized protein</fullName>
    </submittedName>
</protein>
<sequence length="474" mass="52027">MVISPALLLVNFSAANVRLFFRIYFIILGTTIGPLGKACASARVKLKLLKGEDVGLTRMLGWLGGLDIITTTWKIRAFPSGFFLTFLMLVTYFISLASDLVGSYIRTVSVHDRCTFGTGLVVSSKAIMTNVPWNGYPYTVVSQAQVSSINNGGKPGIYAKVNEDATFSADDSDVLAGWQCVQNSLELTYSNQQSPSNIANDLLQHELLYSTLTGTSVYSSVDHGVIEHFVLVDTSNGGVLGQTWDARVCTSTSESGANNMTMLCYQCILNDKTGSMTDVLEGINSTWTIADWNQLIQGSCYDGTGTPVRPNLTSALERIFNSMVMISAGGNYLLDSTQSDSTQGCLTNRTWILLEVVALAIITALLNGFLVVYLFMLKIWQRSSERHEHRFPTTEARLYMTKGLKCIPGDLLGWTIQAIQESKTARTGAADVTTMEGKHLKTWAFGWSDQKNRFGVVEGVDRVEQVRLLVNNAR</sequence>
<keyword evidence="2" id="KW-1185">Reference proteome</keyword>
<gene>
    <name evidence="1" type="ORF">H2198_001489</name>
</gene>
<proteinExistence type="predicted"/>
<dbReference type="EMBL" id="JAPDRQ010000016">
    <property type="protein sequence ID" value="KAJ9662355.1"/>
    <property type="molecule type" value="Genomic_DNA"/>
</dbReference>